<name>A0A455T4T9_9CHLR</name>
<reference evidence="2" key="1">
    <citation type="submission" date="2018-12" db="EMBL/GenBank/DDBJ databases">
        <title>Novel natural products biosynthetic potential of the class Ktedonobacteria.</title>
        <authorList>
            <person name="Zheng Y."/>
            <person name="Saitou A."/>
            <person name="Wang C.M."/>
            <person name="Toyoda A."/>
            <person name="Minakuchi Y."/>
            <person name="Sekiguchi Y."/>
            <person name="Ueda K."/>
            <person name="Takano H."/>
            <person name="Sakai Y."/>
            <person name="Yokota A."/>
            <person name="Yabe S."/>
        </authorList>
    </citation>
    <scope>NUCLEOTIDE SEQUENCE</scope>
    <source>
        <strain evidence="2">A3-2</strain>
    </source>
</reference>
<accession>A0A455T4T9</accession>
<dbReference type="AlphaFoldDB" id="A0A455T4T9"/>
<keyword evidence="1" id="KW-0812">Transmembrane</keyword>
<keyword evidence="1" id="KW-1133">Transmembrane helix</keyword>
<proteinExistence type="predicted"/>
<gene>
    <name evidence="2" type="ORF">KTA_32370</name>
</gene>
<keyword evidence="1" id="KW-0472">Membrane</keyword>
<evidence type="ECO:0008006" key="3">
    <source>
        <dbReference type="Google" id="ProtNLM"/>
    </source>
</evidence>
<sequence>MKQCLRLLLPVILVAGLALAVRITYNLTVAAAYVPRFDARSYEQIALHLLQEGCFCKHPFVPTVYRAPLWPAIIACIHTLFGPQKLPIRLLLSLVGTGTCLLVFSFIRDLYRRRLGLLAGLWPMSRCLPWALYLR</sequence>
<protein>
    <recommendedName>
        <fullName evidence="3">Glycosyltransferase RgtA/B/C/D-like domain-containing protein</fullName>
    </recommendedName>
</protein>
<organism evidence="2">
    <name type="scientific">Thermogemmatispora argillosa</name>
    <dbReference type="NCBI Taxonomy" id="2045280"/>
    <lineage>
        <taxon>Bacteria</taxon>
        <taxon>Bacillati</taxon>
        <taxon>Chloroflexota</taxon>
        <taxon>Ktedonobacteria</taxon>
        <taxon>Thermogemmatisporales</taxon>
        <taxon>Thermogemmatisporaceae</taxon>
        <taxon>Thermogemmatispora</taxon>
    </lineage>
</organism>
<feature type="transmembrane region" description="Helical" evidence="1">
    <location>
        <begin position="88"/>
        <end position="107"/>
    </location>
</feature>
<dbReference type="EMBL" id="AP019377">
    <property type="protein sequence ID" value="BBH95038.1"/>
    <property type="molecule type" value="Genomic_DNA"/>
</dbReference>
<evidence type="ECO:0000256" key="1">
    <source>
        <dbReference type="SAM" id="Phobius"/>
    </source>
</evidence>
<evidence type="ECO:0000313" key="2">
    <source>
        <dbReference type="EMBL" id="BBH95038.1"/>
    </source>
</evidence>